<gene>
    <name evidence="6" type="ORF">SAMN05444695_101215</name>
</gene>
<accession>A0A1G7ZTG6</accession>
<dbReference type="Gene3D" id="1.10.357.10">
    <property type="entry name" value="Tetracycline Repressor, domain 2"/>
    <property type="match status" value="1"/>
</dbReference>
<evidence type="ECO:0000259" key="5">
    <source>
        <dbReference type="PROSITE" id="PS50977"/>
    </source>
</evidence>
<protein>
    <submittedName>
        <fullName evidence="6">DNA-binding transcriptional regulator, AcrR family</fullName>
    </submittedName>
</protein>
<evidence type="ECO:0000256" key="3">
    <source>
        <dbReference type="ARBA" id="ARBA00023163"/>
    </source>
</evidence>
<dbReference type="InterPro" id="IPR009057">
    <property type="entry name" value="Homeodomain-like_sf"/>
</dbReference>
<evidence type="ECO:0000313" key="6">
    <source>
        <dbReference type="EMBL" id="SDH11989.1"/>
    </source>
</evidence>
<dbReference type="PROSITE" id="PS50977">
    <property type="entry name" value="HTH_TETR_2"/>
    <property type="match status" value="1"/>
</dbReference>
<dbReference type="PANTHER" id="PTHR30055:SF234">
    <property type="entry name" value="HTH-TYPE TRANSCRIPTIONAL REGULATOR BETI"/>
    <property type="match status" value="1"/>
</dbReference>
<dbReference type="GO" id="GO:0003700">
    <property type="term" value="F:DNA-binding transcription factor activity"/>
    <property type="evidence" value="ECO:0007669"/>
    <property type="project" value="TreeGrafter"/>
</dbReference>
<dbReference type="Pfam" id="PF00440">
    <property type="entry name" value="TetR_N"/>
    <property type="match status" value="1"/>
</dbReference>
<evidence type="ECO:0000256" key="2">
    <source>
        <dbReference type="ARBA" id="ARBA00023125"/>
    </source>
</evidence>
<dbReference type="EMBL" id="FNDN01000001">
    <property type="protein sequence ID" value="SDH11989.1"/>
    <property type="molecule type" value="Genomic_DNA"/>
</dbReference>
<dbReference type="Proteomes" id="UP000183263">
    <property type="component" value="Unassembled WGS sequence"/>
</dbReference>
<dbReference type="SUPFAM" id="SSF46689">
    <property type="entry name" value="Homeodomain-like"/>
    <property type="match status" value="1"/>
</dbReference>
<dbReference type="GO" id="GO:0000976">
    <property type="term" value="F:transcription cis-regulatory region binding"/>
    <property type="evidence" value="ECO:0007669"/>
    <property type="project" value="TreeGrafter"/>
</dbReference>
<dbReference type="SUPFAM" id="SSF48498">
    <property type="entry name" value="Tetracyclin repressor-like, C-terminal domain"/>
    <property type="match status" value="1"/>
</dbReference>
<sequence length="197" mass="21426">MPIEVRRTQVLDAARALIGREGYAAATMEAVAREVGIAKPVVYKAYPSRGALLYALLERERSEAVAALIEAMPRTSAEVGRTEAILAWMHALVQVIDGSPDRWRLILTPVDGTPDEVREHAEAGRALARAQLRNLLDAGFGTHSASRGGRVDVDLVAHSVLAVAEHSARLMIESRDEYPPERVLAFAENAVRALKLS</sequence>
<dbReference type="InterPro" id="IPR050109">
    <property type="entry name" value="HTH-type_TetR-like_transc_reg"/>
</dbReference>
<keyword evidence="2 4" id="KW-0238">DNA-binding</keyword>
<dbReference type="InterPro" id="IPR036271">
    <property type="entry name" value="Tet_transcr_reg_TetR-rel_C_sf"/>
</dbReference>
<reference evidence="6 7" key="1">
    <citation type="submission" date="2016-10" db="EMBL/GenBank/DDBJ databases">
        <authorList>
            <person name="de Groot N.N."/>
        </authorList>
    </citation>
    <scope>NUCLEOTIDE SEQUENCE [LARGE SCALE GENOMIC DNA]</scope>
    <source>
        <strain evidence="6 7">DSM 44892</strain>
    </source>
</reference>
<feature type="domain" description="HTH tetR-type" evidence="5">
    <location>
        <begin position="4"/>
        <end position="64"/>
    </location>
</feature>
<name>A0A1G7ZTG6_9NOCA</name>
<dbReference type="PANTHER" id="PTHR30055">
    <property type="entry name" value="HTH-TYPE TRANSCRIPTIONAL REGULATOR RUTR"/>
    <property type="match status" value="1"/>
</dbReference>
<keyword evidence="3" id="KW-0804">Transcription</keyword>
<feature type="DNA-binding region" description="H-T-H motif" evidence="4">
    <location>
        <begin position="27"/>
        <end position="46"/>
    </location>
</feature>
<evidence type="ECO:0000256" key="4">
    <source>
        <dbReference type="PROSITE-ProRule" id="PRU00335"/>
    </source>
</evidence>
<evidence type="ECO:0000313" key="7">
    <source>
        <dbReference type="Proteomes" id="UP000183263"/>
    </source>
</evidence>
<keyword evidence="7" id="KW-1185">Reference proteome</keyword>
<evidence type="ECO:0000256" key="1">
    <source>
        <dbReference type="ARBA" id="ARBA00023015"/>
    </source>
</evidence>
<organism evidence="6 7">
    <name type="scientific">Rhodococcus triatomae</name>
    <dbReference type="NCBI Taxonomy" id="300028"/>
    <lineage>
        <taxon>Bacteria</taxon>
        <taxon>Bacillati</taxon>
        <taxon>Actinomycetota</taxon>
        <taxon>Actinomycetes</taxon>
        <taxon>Mycobacteriales</taxon>
        <taxon>Nocardiaceae</taxon>
        <taxon>Rhodococcus</taxon>
    </lineage>
</organism>
<keyword evidence="1" id="KW-0805">Transcription regulation</keyword>
<dbReference type="PRINTS" id="PR00455">
    <property type="entry name" value="HTHTETR"/>
</dbReference>
<dbReference type="AlphaFoldDB" id="A0A1G7ZTG6"/>
<proteinExistence type="predicted"/>
<dbReference type="InterPro" id="IPR001647">
    <property type="entry name" value="HTH_TetR"/>
</dbReference>